<protein>
    <submittedName>
        <fullName evidence="2">Uncharacterized protein</fullName>
    </submittedName>
</protein>
<gene>
    <name evidence="2" type="ORF">SACU0126_LOCUS23708</name>
</gene>
<organism evidence="2">
    <name type="scientific">Strombidinopsis acuminata</name>
    <dbReference type="NCBI Taxonomy" id="141414"/>
    <lineage>
        <taxon>Eukaryota</taxon>
        <taxon>Sar</taxon>
        <taxon>Alveolata</taxon>
        <taxon>Ciliophora</taxon>
        <taxon>Intramacronucleata</taxon>
        <taxon>Spirotrichea</taxon>
        <taxon>Choreotrichia</taxon>
        <taxon>Choreotrichida</taxon>
        <taxon>Strombidinopsidae</taxon>
        <taxon>Strombidinopsis</taxon>
    </lineage>
</organism>
<feature type="transmembrane region" description="Helical" evidence="1">
    <location>
        <begin position="21"/>
        <end position="40"/>
    </location>
</feature>
<name>A0A7S3TBG9_9SPIT</name>
<evidence type="ECO:0000256" key="1">
    <source>
        <dbReference type="SAM" id="Phobius"/>
    </source>
</evidence>
<proteinExistence type="predicted"/>
<accession>A0A7S3TBG9</accession>
<keyword evidence="1" id="KW-0812">Transmembrane</keyword>
<dbReference type="EMBL" id="HBIQ01074317">
    <property type="protein sequence ID" value="CAE0577982.1"/>
    <property type="molecule type" value="Transcribed_RNA"/>
</dbReference>
<keyword evidence="1" id="KW-1133">Transmembrane helix</keyword>
<sequence>MISTMSSVALARSVTFHSRDALLLSILRTIIVFAVQLIAWTESDSWEKVSQLSKQDNVVETEEIADADQAHQTNALIVTRLAIGPHNAVKEDAVLAVTVTDVKVVVTNVVVEDTSNVIVAVDAADLEVLAKTQEDTDHLADLWTEEEEAQASAIAIHLAVEVEEVEAEHHQDNTTVITRTMIARDPLILEVTAEAQSTVTIRTDTTCQMEIEFSRVIMIREKPTPHVVVQDHQYHPITNT</sequence>
<dbReference type="AlphaFoldDB" id="A0A7S3TBG9"/>
<reference evidence="2" key="1">
    <citation type="submission" date="2021-01" db="EMBL/GenBank/DDBJ databases">
        <authorList>
            <person name="Corre E."/>
            <person name="Pelletier E."/>
            <person name="Niang G."/>
            <person name="Scheremetjew M."/>
            <person name="Finn R."/>
            <person name="Kale V."/>
            <person name="Holt S."/>
            <person name="Cochrane G."/>
            <person name="Meng A."/>
            <person name="Brown T."/>
            <person name="Cohen L."/>
        </authorList>
    </citation>
    <scope>NUCLEOTIDE SEQUENCE</scope>
    <source>
        <strain evidence="2">SPMC142</strain>
    </source>
</reference>
<keyword evidence="1" id="KW-0472">Membrane</keyword>
<evidence type="ECO:0000313" key="2">
    <source>
        <dbReference type="EMBL" id="CAE0577982.1"/>
    </source>
</evidence>